<name>A0AAU8LPH5_9BACT</name>
<evidence type="ECO:0000256" key="1">
    <source>
        <dbReference type="SAM" id="MobiDB-lite"/>
    </source>
</evidence>
<gene>
    <name evidence="3" type="ORF">Q3M24_11880</name>
</gene>
<feature type="region of interest" description="Disordered" evidence="1">
    <location>
        <begin position="39"/>
        <end position="65"/>
    </location>
</feature>
<organism evidence="3">
    <name type="scientific">Candidatus Electrothrix aestuarii</name>
    <dbReference type="NCBI Taxonomy" id="3062594"/>
    <lineage>
        <taxon>Bacteria</taxon>
        <taxon>Pseudomonadati</taxon>
        <taxon>Thermodesulfobacteriota</taxon>
        <taxon>Desulfobulbia</taxon>
        <taxon>Desulfobulbales</taxon>
        <taxon>Desulfobulbaceae</taxon>
        <taxon>Candidatus Electrothrix</taxon>
    </lineage>
</organism>
<dbReference type="AlphaFoldDB" id="A0AAU8LPH5"/>
<evidence type="ECO:0000313" key="3">
    <source>
        <dbReference type="EMBL" id="XCN71020.1"/>
    </source>
</evidence>
<keyword evidence="2" id="KW-0472">Membrane</keyword>
<dbReference type="KEGG" id="eaj:Q3M24_11880"/>
<proteinExistence type="predicted"/>
<keyword evidence="2" id="KW-1133">Transmembrane helix</keyword>
<dbReference type="EMBL" id="CP159373">
    <property type="protein sequence ID" value="XCN71020.1"/>
    <property type="molecule type" value="Genomic_DNA"/>
</dbReference>
<accession>A0AAU8LPH5</accession>
<keyword evidence="2" id="KW-0812">Transmembrane</keyword>
<protein>
    <submittedName>
        <fullName evidence="3">Uncharacterized protein</fullName>
    </submittedName>
</protein>
<reference evidence="3" key="1">
    <citation type="journal article" date="2024" name="Syst. Appl. Microbiol.">
        <title>First single-strain enrichments of Electrothrix cable bacteria, description of E. aestuarii sp. nov. and E. rattekaaiensis sp. nov., and proposal of a cable bacteria taxonomy following the rules of the SeqCode.</title>
        <authorList>
            <person name="Plum-Jensen L.E."/>
            <person name="Schramm A."/>
            <person name="Marshall I.P.G."/>
        </authorList>
    </citation>
    <scope>NUCLEOTIDE SEQUENCE</scope>
    <source>
        <strain evidence="3">Rat1</strain>
    </source>
</reference>
<sequence length="65" mass="7195">MLNWIIENKDWLFSGVAVSGPIALIGWYLARKTDKRTGPVIDNSVRQSHTGIGDNVGRDKISNGR</sequence>
<feature type="transmembrane region" description="Helical" evidence="2">
    <location>
        <begin position="12"/>
        <end position="30"/>
    </location>
</feature>
<feature type="compositionally biased region" description="Basic and acidic residues" evidence="1">
    <location>
        <begin position="56"/>
        <end position="65"/>
    </location>
</feature>
<reference evidence="3" key="2">
    <citation type="submission" date="2024-06" db="EMBL/GenBank/DDBJ databases">
        <authorList>
            <person name="Plum-Jensen L.E."/>
            <person name="Schramm A."/>
            <person name="Marshall I.P.G."/>
        </authorList>
    </citation>
    <scope>NUCLEOTIDE SEQUENCE</scope>
    <source>
        <strain evidence="3">Rat1</strain>
    </source>
</reference>
<evidence type="ECO:0000256" key="2">
    <source>
        <dbReference type="SAM" id="Phobius"/>
    </source>
</evidence>